<evidence type="ECO:0000256" key="4">
    <source>
        <dbReference type="ARBA" id="ARBA00023242"/>
    </source>
</evidence>
<evidence type="ECO:0000256" key="1">
    <source>
        <dbReference type="ARBA" id="ARBA00022722"/>
    </source>
</evidence>
<evidence type="ECO:0000256" key="6">
    <source>
        <dbReference type="HAMAP-Rule" id="MF_03040"/>
    </source>
</evidence>
<reference evidence="9" key="1">
    <citation type="submission" date="2025-08" db="UniProtKB">
        <authorList>
            <consortium name="RefSeq"/>
        </authorList>
    </citation>
    <scope>IDENTIFICATION</scope>
    <source>
        <tissue evidence="9">Testes</tissue>
    </source>
</reference>
<comment type="subcellular location">
    <subcellularLocation>
        <location evidence="6">Nucleus</location>
    </subcellularLocation>
</comment>
<accession>A0ABM0GWS1</accession>
<feature type="region of interest" description="Disordered" evidence="7">
    <location>
        <begin position="1"/>
        <end position="57"/>
    </location>
</feature>
<proteinExistence type="inferred from homology"/>
<dbReference type="SUPFAM" id="SSF55144">
    <property type="entry name" value="LigT-like"/>
    <property type="match status" value="1"/>
</dbReference>
<dbReference type="InterPro" id="IPR027521">
    <property type="entry name" value="Usb1"/>
</dbReference>
<evidence type="ECO:0000313" key="8">
    <source>
        <dbReference type="Proteomes" id="UP000694865"/>
    </source>
</evidence>
<comment type="catalytic activity">
    <reaction evidence="5">
        <text>a 3'-end uridylyl-uridine-RNA = a 3'-end 2',3'-cyclophospho-uridine-RNA + uridine</text>
        <dbReference type="Rhea" id="RHEA:46052"/>
        <dbReference type="Rhea" id="RHEA-COMP:17384"/>
        <dbReference type="Rhea" id="RHEA-COMP:17385"/>
        <dbReference type="ChEBI" id="CHEBI:16704"/>
        <dbReference type="ChEBI" id="CHEBI:85643"/>
        <dbReference type="ChEBI" id="CHEBI:85644"/>
    </reaction>
    <physiologicalReaction direction="left-to-right" evidence="5">
        <dbReference type="Rhea" id="RHEA:46053"/>
    </physiologicalReaction>
</comment>
<evidence type="ECO:0000256" key="7">
    <source>
        <dbReference type="SAM" id="MobiDB-lite"/>
    </source>
</evidence>
<dbReference type="HAMAP" id="MF_03040">
    <property type="entry name" value="USB1"/>
    <property type="match status" value="1"/>
</dbReference>
<dbReference type="GeneID" id="100370231"/>
<keyword evidence="3" id="KW-0456">Lyase</keyword>
<evidence type="ECO:0000256" key="5">
    <source>
        <dbReference type="ARBA" id="ARBA00029300"/>
    </source>
</evidence>
<keyword evidence="4 6" id="KW-0539">Nucleus</keyword>
<keyword evidence="2 6" id="KW-0378">Hydrolase</keyword>
<evidence type="ECO:0000256" key="2">
    <source>
        <dbReference type="ARBA" id="ARBA00022801"/>
    </source>
</evidence>
<feature type="active site" description="Proton donor/acceptor" evidence="6">
    <location>
        <position position="136"/>
    </location>
</feature>
<sequence>MSSGDSALSLIHGYGSSDSDSDTELGDDNKSRRAKRRLSAGPSWKKSEGNKMIKSESKRLELPDGIAGLFTDKQSKWVDDKHKHEGRSRSFEHQAGNWATFVHIPVPPSDDFYDLCTALVHALPTDIPMKLMDDFHVSLSRTVVLQHHWINSFIEALRQCFIDCSSFTLVLETLEFYTNDEKTRSFLGLKVSIGHDYLLELVKLVDECLLEFRLPIFYEKPSFHVSIAWCLGNMRAKVTKDLTNDLKRLFDDFIDQNPAIDRVEVKEIQCNSGNKHFSFPLS</sequence>
<dbReference type="Gene3D" id="3.90.1140.10">
    <property type="entry name" value="Cyclic phosphodiesterase"/>
    <property type="match status" value="1"/>
</dbReference>
<dbReference type="EC" id="3.1.4.-" evidence="6"/>
<keyword evidence="8" id="KW-1185">Reference proteome</keyword>
<evidence type="ECO:0000313" key="9">
    <source>
        <dbReference type="RefSeq" id="XP_002739047.1"/>
    </source>
</evidence>
<dbReference type="Proteomes" id="UP000694865">
    <property type="component" value="Unplaced"/>
</dbReference>
<evidence type="ECO:0000256" key="3">
    <source>
        <dbReference type="ARBA" id="ARBA00023239"/>
    </source>
</evidence>
<protein>
    <recommendedName>
        <fullName evidence="6">U6 snRNA phosphodiesterase</fullName>
        <ecNumber evidence="6">3.1.4.-</ecNumber>
    </recommendedName>
</protein>
<organism evidence="8 9">
    <name type="scientific">Saccoglossus kowalevskii</name>
    <name type="common">Acorn worm</name>
    <dbReference type="NCBI Taxonomy" id="10224"/>
    <lineage>
        <taxon>Eukaryota</taxon>
        <taxon>Metazoa</taxon>
        <taxon>Hemichordata</taxon>
        <taxon>Enteropneusta</taxon>
        <taxon>Harrimaniidae</taxon>
        <taxon>Saccoglossus</taxon>
    </lineage>
</organism>
<dbReference type="RefSeq" id="XP_002739047.1">
    <property type="nucleotide sequence ID" value="XM_002739001.2"/>
</dbReference>
<dbReference type="PANTHER" id="PTHR13522:SF3">
    <property type="entry name" value="U6 SNRNA PHOSPHODIESTERASE 1"/>
    <property type="match status" value="1"/>
</dbReference>
<comment type="similarity">
    <text evidence="6">Belongs to the 2H phosphoesterase superfamily. USB1 family.</text>
</comment>
<dbReference type="Pfam" id="PF09749">
    <property type="entry name" value="HVSL"/>
    <property type="match status" value="1"/>
</dbReference>
<name>A0ABM0GWS1_SACKO</name>
<feature type="active site" description="Proton donor/acceptor" evidence="6">
    <location>
        <position position="224"/>
    </location>
</feature>
<dbReference type="PANTHER" id="PTHR13522">
    <property type="entry name" value="U6 SNRNA PHOSPHODIESTERASE 1"/>
    <property type="match status" value="1"/>
</dbReference>
<feature type="compositionally biased region" description="Basic and acidic residues" evidence="7">
    <location>
        <begin position="45"/>
        <end position="57"/>
    </location>
</feature>
<gene>
    <name evidence="9" type="primary">LOC100370231</name>
</gene>
<comment type="function">
    <text evidence="6">Phosphodiesterase responsible for the U6 snRNA 3' end processing. Acts as an exoribonuclease (RNase) responsible for trimming the poly(U) tract of the last nucleotides in the pre-U6 snRNA molecule, leading to the formation of mature U6 snRNA.</text>
</comment>
<dbReference type="InterPro" id="IPR009097">
    <property type="entry name" value="Cyclic_Pdiesterase"/>
</dbReference>
<keyword evidence="1 6" id="KW-0540">Nuclease</keyword>